<dbReference type="Proteomes" id="UP001642487">
    <property type="component" value="Chromosome 8"/>
</dbReference>
<gene>
    <name evidence="1" type="ORF">CITCOLO1_LOCUS20035</name>
</gene>
<organism evidence="1 2">
    <name type="scientific">Citrullus colocynthis</name>
    <name type="common">colocynth</name>
    <dbReference type="NCBI Taxonomy" id="252529"/>
    <lineage>
        <taxon>Eukaryota</taxon>
        <taxon>Viridiplantae</taxon>
        <taxon>Streptophyta</taxon>
        <taxon>Embryophyta</taxon>
        <taxon>Tracheophyta</taxon>
        <taxon>Spermatophyta</taxon>
        <taxon>Magnoliopsida</taxon>
        <taxon>eudicotyledons</taxon>
        <taxon>Gunneridae</taxon>
        <taxon>Pentapetalae</taxon>
        <taxon>rosids</taxon>
        <taxon>fabids</taxon>
        <taxon>Cucurbitales</taxon>
        <taxon>Cucurbitaceae</taxon>
        <taxon>Benincaseae</taxon>
        <taxon>Citrullus</taxon>
    </lineage>
</organism>
<proteinExistence type="predicted"/>
<keyword evidence="2" id="KW-1185">Reference proteome</keyword>
<evidence type="ECO:0000313" key="1">
    <source>
        <dbReference type="EMBL" id="CAK9327649.1"/>
    </source>
</evidence>
<protein>
    <submittedName>
        <fullName evidence="1">Uncharacterized protein</fullName>
    </submittedName>
</protein>
<reference evidence="1 2" key="1">
    <citation type="submission" date="2024-03" db="EMBL/GenBank/DDBJ databases">
        <authorList>
            <person name="Gkanogiannis A."/>
            <person name="Becerra Lopez-Lavalle L."/>
        </authorList>
    </citation>
    <scope>NUCLEOTIDE SEQUENCE [LARGE SCALE GENOMIC DNA]</scope>
</reference>
<accession>A0ABP0Z4D9</accession>
<name>A0ABP0Z4D9_9ROSI</name>
<evidence type="ECO:0000313" key="2">
    <source>
        <dbReference type="Proteomes" id="UP001642487"/>
    </source>
</evidence>
<sequence>MAEIWRIPIEQLNNEVKAAKMVETYYETTLRPCESNVRRRKIRNPPVEMTGDELQEDY</sequence>
<dbReference type="EMBL" id="OZ021742">
    <property type="protein sequence ID" value="CAK9327649.1"/>
    <property type="molecule type" value="Genomic_DNA"/>
</dbReference>